<name>A0A5J6QGU2_9GAMM</name>
<evidence type="ECO:0000256" key="4">
    <source>
        <dbReference type="SAM" id="Coils"/>
    </source>
</evidence>
<keyword evidence="1" id="KW-0285">Flavoprotein</keyword>
<reference evidence="5 6" key="1">
    <citation type="submission" date="2019-08" db="EMBL/GenBank/DDBJ databases">
        <title>Whole-genome Sequencing of e-waste polymer degrading bacterium Pseudomonas sp. strain PE08.</title>
        <authorList>
            <person name="Kirdat K."/>
            <person name="Debbarma P."/>
            <person name="Narawade N."/>
            <person name="Suyal D."/>
            <person name="Thorat V."/>
            <person name="Shouche Y."/>
            <person name="Goel R."/>
            <person name="Yadav A."/>
        </authorList>
    </citation>
    <scope>NUCLEOTIDE SEQUENCE [LARGE SCALE GENOMIC DNA]</scope>
    <source>
        <strain evidence="5 6">PE08</strain>
    </source>
</reference>
<dbReference type="RefSeq" id="WP_151132233.1">
    <property type="nucleotide sequence ID" value="NZ_CP043311.1"/>
</dbReference>
<dbReference type="PANTHER" id="PTHR32332:SF20">
    <property type="entry name" value="2-NITROPROPANE DIOXYGENASE-LIKE PROTEIN"/>
    <property type="match status" value="1"/>
</dbReference>
<keyword evidence="2" id="KW-0288">FMN</keyword>
<protein>
    <submittedName>
        <fullName evidence="5">Nitronate monooxygenase</fullName>
    </submittedName>
</protein>
<evidence type="ECO:0000256" key="2">
    <source>
        <dbReference type="ARBA" id="ARBA00022643"/>
    </source>
</evidence>
<proteinExistence type="predicted"/>
<keyword evidence="4" id="KW-0175">Coiled coil</keyword>
<dbReference type="InterPro" id="IPR013785">
    <property type="entry name" value="Aldolase_TIM"/>
</dbReference>
<dbReference type="InterPro" id="IPR004136">
    <property type="entry name" value="NMO"/>
</dbReference>
<dbReference type="EMBL" id="CP043311">
    <property type="protein sequence ID" value="QEY61687.1"/>
    <property type="molecule type" value="Genomic_DNA"/>
</dbReference>
<evidence type="ECO:0000256" key="3">
    <source>
        <dbReference type="ARBA" id="ARBA00023002"/>
    </source>
</evidence>
<organism evidence="5 6">
    <name type="scientific">Metapseudomonas lalkuanensis</name>
    <dbReference type="NCBI Taxonomy" id="2604832"/>
    <lineage>
        <taxon>Bacteria</taxon>
        <taxon>Pseudomonadati</taxon>
        <taxon>Pseudomonadota</taxon>
        <taxon>Gammaproteobacteria</taxon>
        <taxon>Pseudomonadales</taxon>
        <taxon>Pseudomonadaceae</taxon>
        <taxon>Metapseudomonas</taxon>
    </lineage>
</organism>
<dbReference type="Gene3D" id="3.20.20.70">
    <property type="entry name" value="Aldolase class I"/>
    <property type="match status" value="1"/>
</dbReference>
<gene>
    <name evidence="5" type="ORF">FXN65_06320</name>
</gene>
<keyword evidence="6" id="KW-1185">Reference proteome</keyword>
<dbReference type="CDD" id="cd04730">
    <property type="entry name" value="NPD_like"/>
    <property type="match status" value="1"/>
</dbReference>
<dbReference type="SUPFAM" id="SSF51412">
    <property type="entry name" value="Inosine monophosphate dehydrogenase (IMPDH)"/>
    <property type="match status" value="1"/>
</dbReference>
<keyword evidence="3" id="KW-0560">Oxidoreductase</keyword>
<dbReference type="PANTHER" id="PTHR32332">
    <property type="entry name" value="2-NITROPROPANE DIOXYGENASE"/>
    <property type="match status" value="1"/>
</dbReference>
<sequence length="367" mass="37966">MAISLDTRLTRLLGCRYPIIQTAMGWVADPKLVAATGNAGGFGFLAGATIEPQHMEAAILETRRLTDQPFGVNFHMYQANAGEIVELVLKHGVRAVSYSRSPGKAMVARLKDAGVVCMPTVGALKHAVKAVEMGADAVTVQGGEGGGHTGSVPTSILLGQVVEAVDVPVVAAGGFKDGRGLLAALALGADGIAMGTRFLMSADSPVPPATLERYLKVRDPAAIIVSRAIDGMPQRMIRNELLDSLERSGGLKRLLLALRSALAYRRHSGASIGQLLGSALKLGGTDGLTAAQTLMAANAPMVIQKAMVDGLPAEGVLPAGQVAAAIDSLPGCAELIESIVQQAEQRLAELCRLAGNEKKRTIEGGAG</sequence>
<evidence type="ECO:0000313" key="6">
    <source>
        <dbReference type="Proteomes" id="UP000327179"/>
    </source>
</evidence>
<keyword evidence="5" id="KW-0503">Monooxygenase</keyword>
<dbReference type="GO" id="GO:0018580">
    <property type="term" value="F:nitronate monooxygenase activity"/>
    <property type="evidence" value="ECO:0007669"/>
    <property type="project" value="InterPro"/>
</dbReference>
<accession>A0A5J6QGU2</accession>
<dbReference type="Pfam" id="PF03060">
    <property type="entry name" value="NMO"/>
    <property type="match status" value="2"/>
</dbReference>
<evidence type="ECO:0000313" key="5">
    <source>
        <dbReference type="EMBL" id="QEY61687.1"/>
    </source>
</evidence>
<dbReference type="KEGG" id="plal:FXN65_06320"/>
<dbReference type="AlphaFoldDB" id="A0A5J6QGU2"/>
<feature type="coiled-coil region" evidence="4">
    <location>
        <begin position="333"/>
        <end position="360"/>
    </location>
</feature>
<dbReference type="Proteomes" id="UP000327179">
    <property type="component" value="Chromosome"/>
</dbReference>
<evidence type="ECO:0000256" key="1">
    <source>
        <dbReference type="ARBA" id="ARBA00022630"/>
    </source>
</evidence>